<evidence type="ECO:0000313" key="1">
    <source>
        <dbReference type="EMBL" id="PZQ73093.1"/>
    </source>
</evidence>
<dbReference type="Proteomes" id="UP000249135">
    <property type="component" value="Unassembled WGS sequence"/>
</dbReference>
<dbReference type="AlphaFoldDB" id="A0A2W5S038"/>
<evidence type="ECO:0000313" key="2">
    <source>
        <dbReference type="Proteomes" id="UP000249135"/>
    </source>
</evidence>
<sequence length="119" mass="13284">MQFTVDAQGKVLTARRERHMKAEFVIFEDTPGYWFVPYAIESDARATPERYRGTVYSTKIAACRAALAQAVAQGASELHLHGFGATTTIKKESSAKGLKSFVYWPSITTKIAPYHKAKR</sequence>
<organism evidence="1 2">
    <name type="scientific">Variovorax paradoxus</name>
    <dbReference type="NCBI Taxonomy" id="34073"/>
    <lineage>
        <taxon>Bacteria</taxon>
        <taxon>Pseudomonadati</taxon>
        <taxon>Pseudomonadota</taxon>
        <taxon>Betaproteobacteria</taxon>
        <taxon>Burkholderiales</taxon>
        <taxon>Comamonadaceae</taxon>
        <taxon>Variovorax</taxon>
    </lineage>
</organism>
<protein>
    <submittedName>
        <fullName evidence="1">Uncharacterized protein</fullName>
    </submittedName>
</protein>
<reference evidence="1 2" key="1">
    <citation type="submission" date="2017-08" db="EMBL/GenBank/DDBJ databases">
        <title>Infants hospitalized years apart are colonized by the same room-sourced microbial strains.</title>
        <authorList>
            <person name="Brooks B."/>
            <person name="Olm M.R."/>
            <person name="Firek B.A."/>
            <person name="Baker R."/>
            <person name="Thomas B.C."/>
            <person name="Morowitz M.J."/>
            <person name="Banfield J.F."/>
        </authorList>
    </citation>
    <scope>NUCLEOTIDE SEQUENCE [LARGE SCALE GENOMIC DNA]</scope>
    <source>
        <strain evidence="1">S2_005_003_R2_41</strain>
    </source>
</reference>
<gene>
    <name evidence="1" type="ORF">DI563_15985</name>
</gene>
<name>A0A2W5S038_VARPD</name>
<comment type="caution">
    <text evidence="1">The sequence shown here is derived from an EMBL/GenBank/DDBJ whole genome shotgun (WGS) entry which is preliminary data.</text>
</comment>
<proteinExistence type="predicted"/>
<accession>A0A2W5S038</accession>
<dbReference type="EMBL" id="QFPP01000208">
    <property type="protein sequence ID" value="PZQ73093.1"/>
    <property type="molecule type" value="Genomic_DNA"/>
</dbReference>